<reference evidence="13" key="2">
    <citation type="journal article" date="2009" name="Genome Res.">
        <title>Comparative genomic analyses of the human fungal pathogens Coccidioides and their relatives.</title>
        <authorList>
            <person name="Sharpton T.J."/>
            <person name="Stajich J.E."/>
            <person name="Rounsley S.D."/>
            <person name="Gardner M.J."/>
            <person name="Wortman J.R."/>
            <person name="Jordar V.S."/>
            <person name="Maiti R."/>
            <person name="Kodira C.D."/>
            <person name="Neafsey D.E."/>
            <person name="Zeng Q."/>
            <person name="Hung C.-Y."/>
            <person name="McMahan C."/>
            <person name="Muszewska A."/>
            <person name="Grynberg M."/>
            <person name="Mandel M.A."/>
            <person name="Kellner E.M."/>
            <person name="Barker B.M."/>
            <person name="Galgiani J.N."/>
            <person name="Orbach M.J."/>
            <person name="Kirkland T.N."/>
            <person name="Cole G.T."/>
            <person name="Henn M.R."/>
            <person name="Birren B.W."/>
            <person name="Taylor J.W."/>
        </authorList>
    </citation>
    <scope>NUCLEOTIDE SEQUENCE [LARGE SCALE GENOMIC DNA]</scope>
    <source>
        <strain evidence="13">RMSCC 3488</strain>
    </source>
</reference>
<evidence type="ECO:0000313" key="12">
    <source>
        <dbReference type="EMBL" id="KMM67476.1"/>
    </source>
</evidence>
<evidence type="ECO:0000256" key="3">
    <source>
        <dbReference type="ARBA" id="ARBA00022448"/>
    </source>
</evidence>
<reference evidence="13" key="3">
    <citation type="journal article" date="2010" name="Genome Res.">
        <title>Population genomic sequencing of Coccidioides fungi reveals recent hybridization and transposon control.</title>
        <authorList>
            <person name="Neafsey D.E."/>
            <person name="Barker B.M."/>
            <person name="Sharpton T.J."/>
            <person name="Stajich J.E."/>
            <person name="Park D.J."/>
            <person name="Whiston E."/>
            <person name="Hung C.-Y."/>
            <person name="McMahan C."/>
            <person name="White J."/>
            <person name="Sykes S."/>
            <person name="Heiman D."/>
            <person name="Young S."/>
            <person name="Zeng Q."/>
            <person name="Abouelleil A."/>
            <person name="Aftuck L."/>
            <person name="Bessette D."/>
            <person name="Brown A."/>
            <person name="FitzGerald M."/>
            <person name="Lui A."/>
            <person name="Macdonald J.P."/>
            <person name="Priest M."/>
            <person name="Orbach M.J."/>
            <person name="Galgiani J.N."/>
            <person name="Kirkland T.N."/>
            <person name="Cole G.T."/>
            <person name="Birren B.W."/>
            <person name="Henn M.R."/>
            <person name="Taylor J.W."/>
            <person name="Rounsley S.D."/>
        </authorList>
    </citation>
    <scope>NUCLEOTIDE SEQUENCE [LARGE SCALE GENOMIC DNA]</scope>
    <source>
        <strain evidence="13">RMSCC 3488</strain>
    </source>
</reference>
<feature type="transmembrane region" description="Helical" evidence="10">
    <location>
        <begin position="671"/>
        <end position="690"/>
    </location>
</feature>
<sequence>MSRPAKAAMSISRFASRLSRKLAYLKSKIPWINTLKFNFIFIHYAYIIGVTIIGSVYLYPGGNLAYTDALFLAAGSATQSGLNTIDLDRLSTYQQVGLWLGSMIANPIVIHSSVVFIRLRWFEKRFQHVVQEAKMMRRTRTRTRSRAPSAGSASSASSDMNRLEMGVRGRKITVLRDNEGQALGHFIEPKSKSQEANSIADSSGASNGGDAQMGPENDSDRSKTTEVPAGISTDSHIRSPMEHGPDHYITFIENQRRPTQALRIPSPREFDRGGVPETIDDFGDEPSRSRTVQSDQEPEISPLKQQQSRGQHITIDEPNIARSRRATTFPRTSSRVLADGETADVGEPALHHRRKQRRGTLASILFFGTKDEAREAPYLSWQPTLGRNSAFVDLTEEQKNELGGIEYRALKALAYVLIAYFVFFHVLGIISLVPWILHTRWGIFPIRAAVGRPWWAVFIAGSAFNNQGFSLTPNSLASFYDAIFPLLLMTFLIIIGNTGFPCMLRFIIWCFWKIFPKRTAVWEEFHFLLDHPRRCFTLLFPSSATWWLFWVLVVLNVIDLVLFIILDLNDTAVTSIPGGLRFVDGLFQAAATRTAGLSIISLSELHPGVQVSYMIMMYISIYPIAISLRKTNVYEEKSLGIYYGDEEDELISDKDPSYVAAHLRRQLGFDIWYIFLGLFIISIVEGSRVANDPQFTMFGILFEVVSAYGTVGLSQGYPGTNTSLSAQFKVISKLVIIAMMIRGRHRGLPYQLDRAILLPSEALHEKELRDATMRVRRRGSTISAMAGAARCASRASRDGYGTSTGWQQGPSGSPWTLGARSPQANTNARLPIHHEERSS</sequence>
<feature type="transmembrane region" description="Helical" evidence="10">
    <location>
        <begin position="544"/>
        <end position="566"/>
    </location>
</feature>
<dbReference type="GO" id="GO:0005886">
    <property type="term" value="C:plasma membrane"/>
    <property type="evidence" value="ECO:0007669"/>
    <property type="project" value="InterPro"/>
</dbReference>
<dbReference type="NCBIfam" id="TIGR00934">
    <property type="entry name" value="2a38euk"/>
    <property type="match status" value="1"/>
</dbReference>
<feature type="compositionally biased region" description="Basic and acidic residues" evidence="11">
    <location>
        <begin position="235"/>
        <end position="246"/>
    </location>
</feature>
<keyword evidence="8 10" id="KW-0406">Ion transport</keyword>
<proteinExistence type="inferred from homology"/>
<keyword evidence="4 10" id="KW-0633">Potassium transport</keyword>
<evidence type="ECO:0000256" key="4">
    <source>
        <dbReference type="ARBA" id="ARBA00022538"/>
    </source>
</evidence>
<evidence type="ECO:0000256" key="5">
    <source>
        <dbReference type="ARBA" id="ARBA00022692"/>
    </source>
</evidence>
<dbReference type="VEuPathDB" id="FungiDB:CPAG_03810"/>
<feature type="region of interest" description="Disordered" evidence="11">
    <location>
        <begin position="796"/>
        <end position="839"/>
    </location>
</feature>
<dbReference type="GO" id="GO:1990573">
    <property type="term" value="P:potassium ion import across plasma membrane"/>
    <property type="evidence" value="ECO:0007669"/>
    <property type="project" value="TreeGrafter"/>
</dbReference>
<dbReference type="PIRSF" id="PIRSF002450">
    <property type="entry name" value="K+_transpter_TRK"/>
    <property type="match status" value="1"/>
</dbReference>
<feature type="transmembrane region" description="Helical" evidence="10">
    <location>
        <begin position="96"/>
        <end position="117"/>
    </location>
</feature>
<dbReference type="GO" id="GO:0030007">
    <property type="term" value="P:intracellular potassium ion homeostasis"/>
    <property type="evidence" value="ECO:0007669"/>
    <property type="project" value="UniProtKB-UniRule"/>
</dbReference>
<evidence type="ECO:0000256" key="8">
    <source>
        <dbReference type="ARBA" id="ARBA00023065"/>
    </source>
</evidence>
<feature type="region of interest" description="Disordered" evidence="11">
    <location>
        <begin position="185"/>
        <end position="312"/>
    </location>
</feature>
<keyword evidence="9 10" id="KW-0472">Membrane</keyword>
<dbReference type="EMBL" id="DS268110">
    <property type="protein sequence ID" value="KMM67476.1"/>
    <property type="molecule type" value="Genomic_DNA"/>
</dbReference>
<feature type="compositionally biased region" description="Basic residues" evidence="11">
    <location>
        <begin position="136"/>
        <end position="145"/>
    </location>
</feature>
<keyword evidence="3 10" id="KW-0813">Transport</keyword>
<feature type="transmembrane region" description="Helical" evidence="10">
    <location>
        <begin position="482"/>
        <end position="508"/>
    </location>
</feature>
<protein>
    <recommendedName>
        <fullName evidence="10">Potassium transport protein</fullName>
    </recommendedName>
</protein>
<name>A0A0J6F3I6_COCPO</name>
<accession>A0A0J6F3I6</accession>
<evidence type="ECO:0000313" key="13">
    <source>
        <dbReference type="Proteomes" id="UP000054567"/>
    </source>
</evidence>
<gene>
    <name evidence="12" type="ORF">CPAG_03810</name>
</gene>
<dbReference type="OrthoDB" id="9999863at2759"/>
<feature type="compositionally biased region" description="Polar residues" evidence="11">
    <location>
        <begin position="194"/>
        <end position="205"/>
    </location>
</feature>
<dbReference type="InterPro" id="IPR003445">
    <property type="entry name" value="Cat_transpt"/>
</dbReference>
<dbReference type="GO" id="GO:0140107">
    <property type="term" value="F:high-affinity potassium ion transmembrane transporter activity"/>
    <property type="evidence" value="ECO:0007669"/>
    <property type="project" value="TreeGrafter"/>
</dbReference>
<evidence type="ECO:0000256" key="9">
    <source>
        <dbReference type="ARBA" id="ARBA00023136"/>
    </source>
</evidence>
<comment type="subcellular location">
    <subcellularLocation>
        <location evidence="1">Membrane</location>
        <topology evidence="1">Multi-pass membrane protein</topology>
    </subcellularLocation>
</comment>
<feature type="transmembrane region" description="Helical" evidence="10">
    <location>
        <begin position="37"/>
        <end position="59"/>
    </location>
</feature>
<keyword evidence="7 10" id="KW-1133">Transmembrane helix</keyword>
<organism evidence="12 13">
    <name type="scientific">Coccidioides posadasii RMSCC 3488</name>
    <dbReference type="NCBI Taxonomy" id="454284"/>
    <lineage>
        <taxon>Eukaryota</taxon>
        <taxon>Fungi</taxon>
        <taxon>Dikarya</taxon>
        <taxon>Ascomycota</taxon>
        <taxon>Pezizomycotina</taxon>
        <taxon>Eurotiomycetes</taxon>
        <taxon>Eurotiomycetidae</taxon>
        <taxon>Onygenales</taxon>
        <taxon>Onygenaceae</taxon>
        <taxon>Coccidioides</taxon>
    </lineage>
</organism>
<feature type="transmembrane region" description="Helical" evidence="10">
    <location>
        <begin position="412"/>
        <end position="437"/>
    </location>
</feature>
<feature type="transmembrane region" description="Helical" evidence="10">
    <location>
        <begin position="611"/>
        <end position="628"/>
    </location>
</feature>
<evidence type="ECO:0000256" key="1">
    <source>
        <dbReference type="ARBA" id="ARBA00004141"/>
    </source>
</evidence>
<dbReference type="PANTHER" id="PTHR31064">
    <property type="entry name" value="POTASSIUM TRANSPORT PROTEIN DDB_G0292412-RELATED"/>
    <property type="match status" value="1"/>
</dbReference>
<dbReference type="InterPro" id="IPR051143">
    <property type="entry name" value="TrkH_K-transport"/>
</dbReference>
<evidence type="ECO:0000256" key="7">
    <source>
        <dbReference type="ARBA" id="ARBA00022989"/>
    </source>
</evidence>
<feature type="region of interest" description="Disordered" evidence="11">
    <location>
        <begin position="136"/>
        <end position="163"/>
    </location>
</feature>
<comment type="similarity">
    <text evidence="2 10">Belongs to the TrkH potassium transport family.</text>
</comment>
<evidence type="ECO:0000256" key="10">
    <source>
        <dbReference type="PIRNR" id="PIRNR002450"/>
    </source>
</evidence>
<evidence type="ECO:0000256" key="6">
    <source>
        <dbReference type="ARBA" id="ARBA00022958"/>
    </source>
</evidence>
<reference evidence="12 13" key="1">
    <citation type="submission" date="2007-06" db="EMBL/GenBank/DDBJ databases">
        <title>The Genome Sequence of Coccidioides posadasii RMSCC_3488.</title>
        <authorList>
            <consortium name="Coccidioides Genome Resources Consortium"/>
            <consortium name="The Broad Institute Genome Sequencing Platform"/>
            <person name="Henn M.R."/>
            <person name="Sykes S."/>
            <person name="Young S."/>
            <person name="Jaffe D."/>
            <person name="Berlin A."/>
            <person name="Alvarez P."/>
            <person name="Butler J."/>
            <person name="Gnerre S."/>
            <person name="Grabherr M."/>
            <person name="Mauceli E."/>
            <person name="Brockman W."/>
            <person name="Kodira C."/>
            <person name="Alvarado L."/>
            <person name="Zeng Q."/>
            <person name="Crawford M."/>
            <person name="Antoine C."/>
            <person name="Devon K."/>
            <person name="Galgiani J."/>
            <person name="Orsborn K."/>
            <person name="Lewis M.L."/>
            <person name="Nusbaum C."/>
            <person name="Galagan J."/>
            <person name="Birren B."/>
        </authorList>
    </citation>
    <scope>NUCLEOTIDE SEQUENCE [LARGE SCALE GENOMIC DNA]</scope>
    <source>
        <strain evidence="12 13">RMSCC 3488</strain>
    </source>
</reference>
<keyword evidence="6 10" id="KW-0630">Potassium</keyword>
<dbReference type="InterPro" id="IPR004773">
    <property type="entry name" value="K/Na_transp_Trk1/HKT1"/>
</dbReference>
<evidence type="ECO:0000256" key="11">
    <source>
        <dbReference type="SAM" id="MobiDB-lite"/>
    </source>
</evidence>
<dbReference type="Pfam" id="PF02386">
    <property type="entry name" value="TrkH"/>
    <property type="match status" value="1"/>
</dbReference>
<evidence type="ECO:0000256" key="2">
    <source>
        <dbReference type="ARBA" id="ARBA00009137"/>
    </source>
</evidence>
<feature type="compositionally biased region" description="Low complexity" evidence="11">
    <location>
        <begin position="146"/>
        <end position="158"/>
    </location>
</feature>
<dbReference type="PANTHER" id="PTHR31064:SF30">
    <property type="entry name" value="HIGH-AFFINITY POTASSIUM TRANSPORT PROTEIN-RELATED"/>
    <property type="match status" value="1"/>
</dbReference>
<dbReference type="InterPro" id="IPR015958">
    <property type="entry name" value="Trk1_fungi"/>
</dbReference>
<keyword evidence="5 10" id="KW-0812">Transmembrane</keyword>
<feature type="compositionally biased region" description="Polar residues" evidence="11">
    <location>
        <begin position="801"/>
        <end position="814"/>
    </location>
</feature>
<dbReference type="Proteomes" id="UP000054567">
    <property type="component" value="Unassembled WGS sequence"/>
</dbReference>
<dbReference type="AlphaFoldDB" id="A0A0J6F3I6"/>